<evidence type="ECO:0000313" key="1">
    <source>
        <dbReference type="EMBL" id="KAI4341451.1"/>
    </source>
</evidence>
<gene>
    <name evidence="1" type="ORF">MLD38_026176</name>
</gene>
<organism evidence="1 2">
    <name type="scientific">Melastoma candidum</name>
    <dbReference type="NCBI Taxonomy" id="119954"/>
    <lineage>
        <taxon>Eukaryota</taxon>
        <taxon>Viridiplantae</taxon>
        <taxon>Streptophyta</taxon>
        <taxon>Embryophyta</taxon>
        <taxon>Tracheophyta</taxon>
        <taxon>Spermatophyta</taxon>
        <taxon>Magnoliopsida</taxon>
        <taxon>eudicotyledons</taxon>
        <taxon>Gunneridae</taxon>
        <taxon>Pentapetalae</taxon>
        <taxon>rosids</taxon>
        <taxon>malvids</taxon>
        <taxon>Myrtales</taxon>
        <taxon>Melastomataceae</taxon>
        <taxon>Melastomatoideae</taxon>
        <taxon>Melastomateae</taxon>
        <taxon>Melastoma</taxon>
    </lineage>
</organism>
<dbReference type="Proteomes" id="UP001057402">
    <property type="component" value="Chromosome 7"/>
</dbReference>
<reference evidence="2" key="1">
    <citation type="journal article" date="2023" name="Front. Plant Sci.">
        <title>Chromosomal-level genome assembly of Melastoma candidum provides insights into trichome evolution.</title>
        <authorList>
            <person name="Zhong Y."/>
            <person name="Wu W."/>
            <person name="Sun C."/>
            <person name="Zou P."/>
            <person name="Liu Y."/>
            <person name="Dai S."/>
            <person name="Zhou R."/>
        </authorList>
    </citation>
    <scope>NUCLEOTIDE SEQUENCE [LARGE SCALE GENOMIC DNA]</scope>
</reference>
<keyword evidence="2" id="KW-1185">Reference proteome</keyword>
<accession>A0ACB9NZB2</accession>
<evidence type="ECO:0000313" key="2">
    <source>
        <dbReference type="Proteomes" id="UP001057402"/>
    </source>
</evidence>
<proteinExistence type="predicted"/>
<protein>
    <submittedName>
        <fullName evidence="1">Uncharacterized protein</fullName>
    </submittedName>
</protein>
<comment type="caution">
    <text evidence="1">The sequence shown here is derived from an EMBL/GenBank/DDBJ whole genome shotgun (WGS) entry which is preliminary data.</text>
</comment>
<name>A0ACB9NZB2_9MYRT</name>
<sequence length="216" mass="24673">MLVWLLLLKPSFAHAGDTPTENNTFDFGYSILLLSLAMTLHDVFFCVKISIKTFQCIFHLATRAYNWYVESFTVAQVQRQCPPVPSMSPALGLVPVAQDVRMTCRDVERVMERLGIFGKRDRLDAFPDGIGSNEVTKIFEEEELGVDEVKEAFYVFDENCDGYIDAKELRNVLVKLGIAEFSEDDCRGLIRAFDQNGDRLIDFKEFTRVVERSFNS</sequence>
<dbReference type="EMBL" id="CM042886">
    <property type="protein sequence ID" value="KAI4341451.1"/>
    <property type="molecule type" value="Genomic_DNA"/>
</dbReference>